<dbReference type="Proteomes" id="UP001589828">
    <property type="component" value="Unassembled WGS sequence"/>
</dbReference>
<evidence type="ECO:0000256" key="1">
    <source>
        <dbReference type="SAM" id="Phobius"/>
    </source>
</evidence>
<evidence type="ECO:0000313" key="3">
    <source>
        <dbReference type="Proteomes" id="UP001589828"/>
    </source>
</evidence>
<name>A0ABV6L6S6_9SPHI</name>
<feature type="transmembrane region" description="Helical" evidence="1">
    <location>
        <begin position="7"/>
        <end position="24"/>
    </location>
</feature>
<evidence type="ECO:0008006" key="4">
    <source>
        <dbReference type="Google" id="ProtNLM"/>
    </source>
</evidence>
<reference evidence="2 3" key="1">
    <citation type="submission" date="2024-09" db="EMBL/GenBank/DDBJ databases">
        <authorList>
            <person name="Sun Q."/>
            <person name="Mori K."/>
        </authorList>
    </citation>
    <scope>NUCLEOTIDE SEQUENCE [LARGE SCALE GENOMIC DNA]</scope>
    <source>
        <strain evidence="2 3">NCAIM B.02415</strain>
    </source>
</reference>
<keyword evidence="1" id="KW-0472">Membrane</keyword>
<keyword evidence="1" id="KW-1133">Transmembrane helix</keyword>
<dbReference type="RefSeq" id="WP_377023008.1">
    <property type="nucleotide sequence ID" value="NZ_JBHLTS010000022.1"/>
</dbReference>
<evidence type="ECO:0000313" key="2">
    <source>
        <dbReference type="EMBL" id="MFC0515170.1"/>
    </source>
</evidence>
<dbReference type="EMBL" id="JBHLTS010000022">
    <property type="protein sequence ID" value="MFC0515170.1"/>
    <property type="molecule type" value="Genomic_DNA"/>
</dbReference>
<feature type="transmembrane region" description="Helical" evidence="1">
    <location>
        <begin position="30"/>
        <end position="49"/>
    </location>
</feature>
<accession>A0ABV6L6S6</accession>
<sequence>MILGKLQVRVAAICLFVIASLSLYQDKLHIKMDAATILTFCLSIILFILPDLSSLSKFKIGDLEVEFKKEVDKLEKLVQEEEKSDYTNSLRAADKESWQYYYQEYQSILQSANSNSEKLLRASQLVEQMIMVAGKDFELDANKLKSPAMVVIELRNAGLISEEELSLYKEFQALRNNIIHRDVSQLDDTLTVRILDLLLRIIRIFG</sequence>
<organism evidence="2 3">
    <name type="scientific">Mucilaginibacter angelicae</name>
    <dbReference type="NCBI Taxonomy" id="869718"/>
    <lineage>
        <taxon>Bacteria</taxon>
        <taxon>Pseudomonadati</taxon>
        <taxon>Bacteroidota</taxon>
        <taxon>Sphingobacteriia</taxon>
        <taxon>Sphingobacteriales</taxon>
        <taxon>Sphingobacteriaceae</taxon>
        <taxon>Mucilaginibacter</taxon>
    </lineage>
</organism>
<proteinExistence type="predicted"/>
<keyword evidence="3" id="KW-1185">Reference proteome</keyword>
<protein>
    <recommendedName>
        <fullName evidence="4">DUF4145 domain-containing protein</fullName>
    </recommendedName>
</protein>
<gene>
    <name evidence="2" type="ORF">ACFFGT_13205</name>
</gene>
<keyword evidence="1" id="KW-0812">Transmembrane</keyword>
<comment type="caution">
    <text evidence="2">The sequence shown here is derived from an EMBL/GenBank/DDBJ whole genome shotgun (WGS) entry which is preliminary data.</text>
</comment>